<evidence type="ECO:0000313" key="2">
    <source>
        <dbReference type="Proteomes" id="UP000269154"/>
    </source>
</evidence>
<proteinExistence type="predicted"/>
<dbReference type="RefSeq" id="WP_124146446.1">
    <property type="nucleotide sequence ID" value="NZ_CAWOKI010000162.1"/>
</dbReference>
<keyword evidence="2" id="KW-1185">Reference proteome</keyword>
<organism evidence="1 2">
    <name type="scientific">Okeania hirsuta</name>
    <dbReference type="NCBI Taxonomy" id="1458930"/>
    <lineage>
        <taxon>Bacteria</taxon>
        <taxon>Bacillati</taxon>
        <taxon>Cyanobacteriota</taxon>
        <taxon>Cyanophyceae</taxon>
        <taxon>Oscillatoriophycideae</taxon>
        <taxon>Oscillatoriales</taxon>
        <taxon>Microcoleaceae</taxon>
        <taxon>Okeania</taxon>
    </lineage>
</organism>
<gene>
    <name evidence="1" type="ORF">D5R40_22620</name>
</gene>
<dbReference type="Proteomes" id="UP000269154">
    <property type="component" value="Unassembled WGS sequence"/>
</dbReference>
<sequence length="65" mass="7825">MKIGEILIRRQLISEDQLNQVIDIQSSCDQKIGELLLFQGWIREDDLESALREQYWRENGYWIID</sequence>
<dbReference type="AlphaFoldDB" id="A0A3N6P4J8"/>
<reference evidence="1 2" key="1">
    <citation type="journal article" date="2018" name="ACS Chem. Biol.">
        <title>Ketoreductase domain dysfunction expands chemodiversity: malyngamide biosynthesis in the cyanobacterium Okeania hirsuta.</title>
        <authorList>
            <person name="Moss N.A."/>
            <person name="Leao T."/>
            <person name="Rankin M."/>
            <person name="McCullough T.M."/>
            <person name="Qu P."/>
            <person name="Korobeynikov A."/>
            <person name="Smith J.L."/>
            <person name="Gerwick L."/>
            <person name="Gerwick W.H."/>
        </authorList>
    </citation>
    <scope>NUCLEOTIDE SEQUENCE [LARGE SCALE GENOMIC DNA]</scope>
    <source>
        <strain evidence="1 2">PAB10Feb10-1</strain>
    </source>
</reference>
<evidence type="ECO:0008006" key="3">
    <source>
        <dbReference type="Google" id="ProtNLM"/>
    </source>
</evidence>
<protein>
    <recommendedName>
        <fullName evidence="3">Type II secretion system protein GspE N-terminal domain-containing protein</fullName>
    </recommendedName>
</protein>
<comment type="caution">
    <text evidence="1">The sequence shown here is derived from an EMBL/GenBank/DDBJ whole genome shotgun (WGS) entry which is preliminary data.</text>
</comment>
<dbReference type="OrthoDB" id="574304at2"/>
<dbReference type="EMBL" id="RCBY01000158">
    <property type="protein sequence ID" value="RQH32076.1"/>
    <property type="molecule type" value="Genomic_DNA"/>
</dbReference>
<dbReference type="SUPFAM" id="SSF160246">
    <property type="entry name" value="EspE N-terminal domain-like"/>
    <property type="match status" value="1"/>
</dbReference>
<evidence type="ECO:0000313" key="1">
    <source>
        <dbReference type="EMBL" id="RQH32076.1"/>
    </source>
</evidence>
<name>A0A3N6P4J8_9CYAN</name>
<dbReference type="InterPro" id="IPR037257">
    <property type="entry name" value="T2SS_E_N_sf"/>
</dbReference>
<accession>A0A3N6P4J8</accession>